<evidence type="ECO:0000313" key="10">
    <source>
        <dbReference type="Proteomes" id="UP000663877"/>
    </source>
</evidence>
<dbReference type="AlphaFoldDB" id="A0A813Q2J0"/>
<dbReference type="Gene3D" id="1.10.1300.10">
    <property type="entry name" value="3'5'-cyclic nucleotide phosphodiesterase, catalytic domain"/>
    <property type="match status" value="1"/>
</dbReference>
<dbReference type="Proteomes" id="UP000663832">
    <property type="component" value="Unassembled WGS sequence"/>
</dbReference>
<evidence type="ECO:0000313" key="9">
    <source>
        <dbReference type="Proteomes" id="UP000663832"/>
    </source>
</evidence>
<feature type="binding site" evidence="3">
    <location>
        <position position="5"/>
    </location>
    <ligand>
        <name>Zn(2+)</name>
        <dbReference type="ChEBI" id="CHEBI:29105"/>
        <label>1</label>
    </ligand>
</feature>
<evidence type="ECO:0000313" key="6">
    <source>
        <dbReference type="EMBL" id="CAF0760617.1"/>
    </source>
</evidence>
<comment type="caution">
    <text evidence="6">The sequence shown here is derived from an EMBL/GenBank/DDBJ whole genome shotgun (WGS) entry which is preliminary data.</text>
</comment>
<dbReference type="PANTHER" id="PTHR11347">
    <property type="entry name" value="CYCLIC NUCLEOTIDE PHOSPHODIESTERASE"/>
    <property type="match status" value="1"/>
</dbReference>
<dbReference type="OrthoDB" id="295473at2759"/>
<proteinExistence type="predicted"/>
<dbReference type="PROSITE" id="PS51845">
    <property type="entry name" value="PDEASE_I_2"/>
    <property type="match status" value="1"/>
</dbReference>
<dbReference type="EMBL" id="CAJNOI010000007">
    <property type="protein sequence ID" value="CAF0760617.1"/>
    <property type="molecule type" value="Genomic_DNA"/>
</dbReference>
<organism evidence="6 10">
    <name type="scientific">Adineta steineri</name>
    <dbReference type="NCBI Taxonomy" id="433720"/>
    <lineage>
        <taxon>Eukaryota</taxon>
        <taxon>Metazoa</taxon>
        <taxon>Spiralia</taxon>
        <taxon>Gnathifera</taxon>
        <taxon>Rotifera</taxon>
        <taxon>Eurotatoria</taxon>
        <taxon>Bdelloidea</taxon>
        <taxon>Adinetida</taxon>
        <taxon>Adinetidae</taxon>
        <taxon>Adineta</taxon>
    </lineage>
</organism>
<dbReference type="EMBL" id="CAJNOM010000019">
    <property type="protein sequence ID" value="CAF0814560.1"/>
    <property type="molecule type" value="Genomic_DNA"/>
</dbReference>
<keyword evidence="1 3" id="KW-0479">Metal-binding</keyword>
<dbReference type="GO" id="GO:0004114">
    <property type="term" value="F:3',5'-cyclic-nucleotide phosphodiesterase activity"/>
    <property type="evidence" value="ECO:0007669"/>
    <property type="project" value="InterPro"/>
</dbReference>
<reference evidence="6" key="1">
    <citation type="submission" date="2021-02" db="EMBL/GenBank/DDBJ databases">
        <authorList>
            <person name="Nowell W R."/>
        </authorList>
    </citation>
    <scope>NUCLEOTIDE SEQUENCE</scope>
</reference>
<protein>
    <recommendedName>
        <fullName evidence="5">PDEase domain-containing protein</fullName>
    </recommendedName>
</protein>
<dbReference type="PRINTS" id="PR00387">
    <property type="entry name" value="PDIESTERASE1"/>
</dbReference>
<keyword evidence="2" id="KW-0378">Hydrolase</keyword>
<dbReference type="InterPro" id="IPR023088">
    <property type="entry name" value="PDEase"/>
</dbReference>
<sequence>MTSADLCAMYKPWDVQQDVVSTIMEEFWEEGDEEKRQGIQPQSLMDRSLAHELPKNQVTFIKSICIPCYSLIARILPETLPMLNGAKSNLHRWQQLADEQLQLTHTNVTANTSTDVMSNSSLTPPANNTRQPASS</sequence>
<accession>A0A813Q2J0</accession>
<evidence type="ECO:0000256" key="2">
    <source>
        <dbReference type="ARBA" id="ARBA00022801"/>
    </source>
</evidence>
<dbReference type="Pfam" id="PF00233">
    <property type="entry name" value="PDEase_I"/>
    <property type="match status" value="1"/>
</dbReference>
<dbReference type="InterPro" id="IPR036971">
    <property type="entry name" value="PDEase_catalytic_dom_sf"/>
</dbReference>
<evidence type="ECO:0000313" key="7">
    <source>
        <dbReference type="EMBL" id="CAF0769323.1"/>
    </source>
</evidence>
<evidence type="ECO:0000256" key="3">
    <source>
        <dbReference type="PIRSR" id="PIRSR623088-3"/>
    </source>
</evidence>
<feature type="region of interest" description="Disordered" evidence="4">
    <location>
        <begin position="113"/>
        <end position="135"/>
    </location>
</feature>
<dbReference type="GO" id="GO:0046872">
    <property type="term" value="F:metal ion binding"/>
    <property type="evidence" value="ECO:0007669"/>
    <property type="project" value="UniProtKB-KW"/>
</dbReference>
<evidence type="ECO:0000313" key="8">
    <source>
        <dbReference type="EMBL" id="CAF0814560.1"/>
    </source>
</evidence>
<dbReference type="EMBL" id="CAJNOM010000008">
    <property type="protein sequence ID" value="CAF0769323.1"/>
    <property type="molecule type" value="Genomic_DNA"/>
</dbReference>
<keyword evidence="9" id="KW-1185">Reference proteome</keyword>
<name>A0A813Q2J0_9BILA</name>
<dbReference type="Proteomes" id="UP000663877">
    <property type="component" value="Unassembled WGS sequence"/>
</dbReference>
<dbReference type="SUPFAM" id="SSF109604">
    <property type="entry name" value="HD-domain/PDEase-like"/>
    <property type="match status" value="1"/>
</dbReference>
<evidence type="ECO:0000256" key="4">
    <source>
        <dbReference type="SAM" id="MobiDB-lite"/>
    </source>
</evidence>
<dbReference type="GO" id="GO:0007165">
    <property type="term" value="P:signal transduction"/>
    <property type="evidence" value="ECO:0007669"/>
    <property type="project" value="InterPro"/>
</dbReference>
<evidence type="ECO:0000256" key="1">
    <source>
        <dbReference type="ARBA" id="ARBA00022723"/>
    </source>
</evidence>
<gene>
    <name evidence="6" type="ORF">BJG266_LOCUS2983</name>
    <name evidence="7" type="ORF">QVE165_LOCUS2513</name>
    <name evidence="8" type="ORF">QVE165_LOCUS4924</name>
</gene>
<dbReference type="InterPro" id="IPR002073">
    <property type="entry name" value="PDEase_catalytic_dom"/>
</dbReference>
<evidence type="ECO:0000259" key="5">
    <source>
        <dbReference type="PROSITE" id="PS51845"/>
    </source>
</evidence>
<feature type="domain" description="PDEase" evidence="5">
    <location>
        <begin position="1"/>
        <end position="100"/>
    </location>
</feature>